<organism evidence="15 16">
    <name type="scientific">Oceanobacillus indicireducens</name>
    <dbReference type="NCBI Taxonomy" id="1004261"/>
    <lineage>
        <taxon>Bacteria</taxon>
        <taxon>Bacillati</taxon>
        <taxon>Bacillota</taxon>
        <taxon>Bacilli</taxon>
        <taxon>Bacillales</taxon>
        <taxon>Bacillaceae</taxon>
        <taxon>Oceanobacillus</taxon>
    </lineage>
</organism>
<keyword evidence="2" id="KW-1003">Cell membrane</keyword>
<keyword evidence="5 12" id="KW-0812">Transmembrane</keyword>
<evidence type="ECO:0000256" key="3">
    <source>
        <dbReference type="ARBA" id="ARBA00022481"/>
    </source>
</evidence>
<dbReference type="CDD" id="cd06225">
    <property type="entry name" value="HAMP"/>
    <property type="match status" value="1"/>
</dbReference>
<evidence type="ECO:0000256" key="5">
    <source>
        <dbReference type="ARBA" id="ARBA00022692"/>
    </source>
</evidence>
<comment type="similarity">
    <text evidence="9">Belongs to the methyl-accepting chemotaxis (MCP) protein family.</text>
</comment>
<evidence type="ECO:0000256" key="8">
    <source>
        <dbReference type="ARBA" id="ARBA00023224"/>
    </source>
</evidence>
<name>A0A918D070_9BACI</name>
<protein>
    <submittedName>
        <fullName evidence="15">Chemotaxis protein</fullName>
    </submittedName>
</protein>
<evidence type="ECO:0000256" key="12">
    <source>
        <dbReference type="SAM" id="Phobius"/>
    </source>
</evidence>
<comment type="caution">
    <text evidence="15">The sequence shown here is derived from an EMBL/GenBank/DDBJ whole genome shotgun (WGS) entry which is preliminary data.</text>
</comment>
<dbReference type="PANTHER" id="PTHR32089">
    <property type="entry name" value="METHYL-ACCEPTING CHEMOTAXIS PROTEIN MCPB"/>
    <property type="match status" value="1"/>
</dbReference>
<dbReference type="Pfam" id="PF02743">
    <property type="entry name" value="dCache_1"/>
    <property type="match status" value="1"/>
</dbReference>
<dbReference type="Gene3D" id="3.30.450.20">
    <property type="entry name" value="PAS domain"/>
    <property type="match status" value="2"/>
</dbReference>
<dbReference type="InterPro" id="IPR004089">
    <property type="entry name" value="MCPsignal_dom"/>
</dbReference>
<gene>
    <name evidence="15" type="ORF">GCM10007971_10010</name>
</gene>
<evidence type="ECO:0000256" key="6">
    <source>
        <dbReference type="ARBA" id="ARBA00022989"/>
    </source>
</evidence>
<dbReference type="AlphaFoldDB" id="A0A918D070"/>
<dbReference type="Proteomes" id="UP000624041">
    <property type="component" value="Unassembled WGS sequence"/>
</dbReference>
<feature type="transmembrane region" description="Helical" evidence="12">
    <location>
        <begin position="292"/>
        <end position="315"/>
    </location>
</feature>
<sequence>MKKEQTKKKNKRQKFMTGLRMQLTIPFVILIVLAVGIVAFVSYNFSVRTTTDELSKNVEQQMNSVNHTFDMYFGHMENALTRMASSSTIRKYGGDDYLELFSYLQESSLASEDLMATYAGYDDSEEIIIFPHDDAIKDVNPKDRGWYVEAVERDGGIIWTEPYEDALSGDIVITAAKAFYEYNQLVGVAGIDVHTQALFRLINDIQIGDNGYAIVLDEAGNYITNPDESKMGENIADEAFFQEIIAAGDQGMIETTVGGEELTIGFIKNPTTNWIIAGVINQSEFRDKASAVMLPIFITLLVVLALAISAATLIASRIIKPIRDLQQSMKRVEKGNLTATKVLNRNDEIGGLSKSFNFMVSEMRNVIDRIAYSSNKVADAAENLVASTEENTASANEVARTMEEIAAGASNQADLNEKNTMSFHSLSKMIEEIKEKNEQMYTQAQDMGRLSSTGVESIQALATRSAETAEVASQVMTAIEQLNEKSTNIHTIVDKIATIASQTNLLALNASIEAARAGEHGHGFAVVASEVGKLAEETADALKDIAAIIEEMQEETEQSVELVQNTMELFEQQSESVGDTGQAFLAISGSVNENSQMTEQIMELTNRIVEMQKELIQNTENYASISEETAAGTEEISASIEEQTASMEMLTNLATDLEAIANTMNEEIDRFKIN</sequence>
<evidence type="ECO:0000259" key="14">
    <source>
        <dbReference type="PROSITE" id="PS50885"/>
    </source>
</evidence>
<dbReference type="Gene3D" id="1.10.287.950">
    <property type="entry name" value="Methyl-accepting chemotaxis protein"/>
    <property type="match status" value="1"/>
</dbReference>
<dbReference type="RefSeq" id="WP_188856278.1">
    <property type="nucleotide sequence ID" value="NZ_BMOS01000005.1"/>
</dbReference>
<proteinExistence type="inferred from homology"/>
<dbReference type="EMBL" id="BMOS01000005">
    <property type="protein sequence ID" value="GGN53509.1"/>
    <property type="molecule type" value="Genomic_DNA"/>
</dbReference>
<accession>A0A918D070</accession>
<evidence type="ECO:0000256" key="11">
    <source>
        <dbReference type="SAM" id="Coils"/>
    </source>
</evidence>
<evidence type="ECO:0000256" key="1">
    <source>
        <dbReference type="ARBA" id="ARBA00004651"/>
    </source>
</evidence>
<dbReference type="InterPro" id="IPR003660">
    <property type="entry name" value="HAMP_dom"/>
</dbReference>
<evidence type="ECO:0000256" key="10">
    <source>
        <dbReference type="PROSITE-ProRule" id="PRU00284"/>
    </source>
</evidence>
<evidence type="ECO:0000256" key="4">
    <source>
        <dbReference type="ARBA" id="ARBA00022500"/>
    </source>
</evidence>
<dbReference type="SMART" id="SM00283">
    <property type="entry name" value="MA"/>
    <property type="match status" value="1"/>
</dbReference>
<dbReference type="GO" id="GO:0007165">
    <property type="term" value="P:signal transduction"/>
    <property type="evidence" value="ECO:0007669"/>
    <property type="project" value="UniProtKB-KW"/>
</dbReference>
<dbReference type="PANTHER" id="PTHR32089:SF114">
    <property type="entry name" value="METHYL-ACCEPTING CHEMOTAXIS PROTEIN MCPB"/>
    <property type="match status" value="1"/>
</dbReference>
<dbReference type="PROSITE" id="PS50111">
    <property type="entry name" value="CHEMOTAXIS_TRANSDUC_2"/>
    <property type="match status" value="1"/>
</dbReference>
<evidence type="ECO:0000256" key="9">
    <source>
        <dbReference type="ARBA" id="ARBA00029447"/>
    </source>
</evidence>
<dbReference type="Gene3D" id="1.10.8.500">
    <property type="entry name" value="HAMP domain in histidine kinase"/>
    <property type="match status" value="1"/>
</dbReference>
<dbReference type="InterPro" id="IPR033479">
    <property type="entry name" value="dCache_1"/>
</dbReference>
<keyword evidence="8 10" id="KW-0807">Transducer</keyword>
<feature type="coiled-coil region" evidence="11">
    <location>
        <begin position="647"/>
        <end position="674"/>
    </location>
</feature>
<dbReference type="CDD" id="cd12913">
    <property type="entry name" value="PDC1_MCP_like"/>
    <property type="match status" value="1"/>
</dbReference>
<dbReference type="GO" id="GO:0005886">
    <property type="term" value="C:plasma membrane"/>
    <property type="evidence" value="ECO:0007669"/>
    <property type="project" value="UniProtKB-SubCell"/>
</dbReference>
<dbReference type="SMART" id="SM00304">
    <property type="entry name" value="HAMP"/>
    <property type="match status" value="2"/>
</dbReference>
<dbReference type="InterPro" id="IPR029151">
    <property type="entry name" value="Sensor-like_sf"/>
</dbReference>
<feature type="domain" description="HAMP" evidence="14">
    <location>
        <begin position="316"/>
        <end position="368"/>
    </location>
</feature>
<evidence type="ECO:0000259" key="13">
    <source>
        <dbReference type="PROSITE" id="PS50111"/>
    </source>
</evidence>
<evidence type="ECO:0000256" key="7">
    <source>
        <dbReference type="ARBA" id="ARBA00023136"/>
    </source>
</evidence>
<dbReference type="SUPFAM" id="SSF58104">
    <property type="entry name" value="Methyl-accepting chemotaxis protein (MCP) signaling domain"/>
    <property type="match status" value="1"/>
</dbReference>
<dbReference type="GO" id="GO:0006935">
    <property type="term" value="P:chemotaxis"/>
    <property type="evidence" value="ECO:0007669"/>
    <property type="project" value="UniProtKB-KW"/>
</dbReference>
<dbReference type="Pfam" id="PF00015">
    <property type="entry name" value="MCPsignal"/>
    <property type="match status" value="1"/>
</dbReference>
<dbReference type="CDD" id="cd12912">
    <property type="entry name" value="PDC2_MCP_like"/>
    <property type="match status" value="1"/>
</dbReference>
<comment type="subcellular location">
    <subcellularLocation>
        <location evidence="1">Cell membrane</location>
        <topology evidence="1">Multi-pass membrane protein</topology>
    </subcellularLocation>
</comment>
<keyword evidence="11" id="KW-0175">Coiled coil</keyword>
<feature type="domain" description="Methyl-accepting transducer" evidence="13">
    <location>
        <begin position="387"/>
        <end position="637"/>
    </location>
</feature>
<keyword evidence="16" id="KW-1185">Reference proteome</keyword>
<dbReference type="SUPFAM" id="SSF103190">
    <property type="entry name" value="Sensory domain-like"/>
    <property type="match status" value="1"/>
</dbReference>
<reference evidence="15" key="2">
    <citation type="submission" date="2020-09" db="EMBL/GenBank/DDBJ databases">
        <authorList>
            <person name="Sun Q."/>
            <person name="Ohkuma M."/>
        </authorList>
    </citation>
    <scope>NUCLEOTIDE SEQUENCE</scope>
    <source>
        <strain evidence="15">JCM 17251</strain>
    </source>
</reference>
<keyword evidence="7 12" id="KW-0472">Membrane</keyword>
<evidence type="ECO:0000313" key="15">
    <source>
        <dbReference type="EMBL" id="GGN53509.1"/>
    </source>
</evidence>
<keyword evidence="6 12" id="KW-1133">Transmembrane helix</keyword>
<evidence type="ECO:0000313" key="16">
    <source>
        <dbReference type="Proteomes" id="UP000624041"/>
    </source>
</evidence>
<dbReference type="Pfam" id="PF00672">
    <property type="entry name" value="HAMP"/>
    <property type="match status" value="1"/>
</dbReference>
<evidence type="ECO:0000256" key="2">
    <source>
        <dbReference type="ARBA" id="ARBA00022475"/>
    </source>
</evidence>
<dbReference type="PROSITE" id="PS50885">
    <property type="entry name" value="HAMP"/>
    <property type="match status" value="1"/>
</dbReference>
<keyword evidence="4" id="KW-0145">Chemotaxis</keyword>
<keyword evidence="3" id="KW-0488">Methylation</keyword>
<feature type="coiled-coil region" evidence="11">
    <location>
        <begin position="535"/>
        <end position="621"/>
    </location>
</feature>
<feature type="transmembrane region" description="Helical" evidence="12">
    <location>
        <begin position="21"/>
        <end position="43"/>
    </location>
</feature>
<reference evidence="15" key="1">
    <citation type="journal article" date="2014" name="Int. J. Syst. Evol. Microbiol.">
        <title>Complete genome sequence of Corynebacterium casei LMG S-19264T (=DSM 44701T), isolated from a smear-ripened cheese.</title>
        <authorList>
            <consortium name="US DOE Joint Genome Institute (JGI-PGF)"/>
            <person name="Walter F."/>
            <person name="Albersmeier A."/>
            <person name="Kalinowski J."/>
            <person name="Ruckert C."/>
        </authorList>
    </citation>
    <scope>NUCLEOTIDE SEQUENCE</scope>
    <source>
        <strain evidence="15">JCM 17251</strain>
    </source>
</reference>